<proteinExistence type="predicted"/>
<protein>
    <recommendedName>
        <fullName evidence="1">N-acetyltransferase domain-containing protein</fullName>
    </recommendedName>
</protein>
<gene>
    <name evidence="2" type="ORF">LCGC14_2680150</name>
</gene>
<dbReference type="GO" id="GO:0030649">
    <property type="term" value="P:aminoglycoside antibiotic catabolic process"/>
    <property type="evidence" value="ECO:0007669"/>
    <property type="project" value="TreeGrafter"/>
</dbReference>
<accession>A0A0F9CDA9</accession>
<dbReference type="EMBL" id="LAZR01047228">
    <property type="protein sequence ID" value="KKK94706.1"/>
    <property type="molecule type" value="Genomic_DNA"/>
</dbReference>
<feature type="domain" description="N-acetyltransferase" evidence="1">
    <location>
        <begin position="1"/>
        <end position="148"/>
    </location>
</feature>
<evidence type="ECO:0000259" key="1">
    <source>
        <dbReference type="PROSITE" id="PS51186"/>
    </source>
</evidence>
<dbReference type="InterPro" id="IPR016181">
    <property type="entry name" value="Acyl_CoA_acyltransferase"/>
</dbReference>
<dbReference type="PROSITE" id="PS51186">
    <property type="entry name" value="GNAT"/>
    <property type="match status" value="1"/>
</dbReference>
<dbReference type="PANTHER" id="PTHR37817:SF1">
    <property type="entry name" value="N-ACETYLTRANSFERASE EIS"/>
    <property type="match status" value="1"/>
</dbReference>
<comment type="caution">
    <text evidence="2">The sequence shown here is derived from an EMBL/GenBank/DDBJ whole genome shotgun (WGS) entry which is preliminary data.</text>
</comment>
<feature type="non-terminal residue" evidence="2">
    <location>
        <position position="202"/>
    </location>
</feature>
<dbReference type="SUPFAM" id="SSF55729">
    <property type="entry name" value="Acyl-CoA N-acyltransferases (Nat)"/>
    <property type="match status" value="1"/>
</dbReference>
<dbReference type="InterPro" id="IPR000182">
    <property type="entry name" value="GNAT_dom"/>
</dbReference>
<dbReference type="GO" id="GO:0034069">
    <property type="term" value="F:aminoglycoside N-acetyltransferase activity"/>
    <property type="evidence" value="ECO:0007669"/>
    <property type="project" value="TreeGrafter"/>
</dbReference>
<reference evidence="2" key="1">
    <citation type="journal article" date="2015" name="Nature">
        <title>Complex archaea that bridge the gap between prokaryotes and eukaryotes.</title>
        <authorList>
            <person name="Spang A."/>
            <person name="Saw J.H."/>
            <person name="Jorgensen S.L."/>
            <person name="Zaremba-Niedzwiedzka K."/>
            <person name="Martijn J."/>
            <person name="Lind A.E."/>
            <person name="van Eijk R."/>
            <person name="Schleper C."/>
            <person name="Guy L."/>
            <person name="Ettema T.J."/>
        </authorList>
    </citation>
    <scope>NUCLEOTIDE SEQUENCE</scope>
</reference>
<name>A0A0F9CDA9_9ZZZZ</name>
<evidence type="ECO:0000313" key="2">
    <source>
        <dbReference type="EMBL" id="KKK94706.1"/>
    </source>
</evidence>
<dbReference type="Pfam" id="PF13527">
    <property type="entry name" value="Acetyltransf_9"/>
    <property type="match status" value="1"/>
</dbReference>
<dbReference type="Gene3D" id="3.40.630.30">
    <property type="match status" value="1"/>
</dbReference>
<sequence>MLIRKLKEEEREAYRKLSRYAFETSNNTYENLVMPGKSRPMDQFYGAFEKDLLVAASGVVPFDVKVRSSVFKMGGIDGVASKPEYRNRGIVREILVKIFQDLYETQFPISILYPFKVAFYEMLGYKLVDEAVLYQFEISDIICKKTNYHMKEVERINDDIRNVYQQATENYDYIGLRTEMQWKRHYKNNYKFICYNGDQPEG</sequence>
<dbReference type="AlphaFoldDB" id="A0A0F9CDA9"/>
<organism evidence="2">
    <name type="scientific">marine sediment metagenome</name>
    <dbReference type="NCBI Taxonomy" id="412755"/>
    <lineage>
        <taxon>unclassified sequences</taxon>
        <taxon>metagenomes</taxon>
        <taxon>ecological metagenomes</taxon>
    </lineage>
</organism>
<dbReference type="InterPro" id="IPR051554">
    <property type="entry name" value="Acetyltransferase_Eis"/>
</dbReference>
<dbReference type="PANTHER" id="PTHR37817">
    <property type="entry name" value="N-ACETYLTRANSFERASE EIS"/>
    <property type="match status" value="1"/>
</dbReference>